<dbReference type="InterPro" id="IPR027417">
    <property type="entry name" value="P-loop_NTPase"/>
</dbReference>
<keyword evidence="1" id="KW-0813">Transport</keyword>
<evidence type="ECO:0000256" key="6">
    <source>
        <dbReference type="ARBA" id="ARBA00023136"/>
    </source>
</evidence>
<evidence type="ECO:0000256" key="3">
    <source>
        <dbReference type="ARBA" id="ARBA00022741"/>
    </source>
</evidence>
<evidence type="ECO:0000256" key="5">
    <source>
        <dbReference type="ARBA" id="ARBA00022967"/>
    </source>
</evidence>
<evidence type="ECO:0000256" key="4">
    <source>
        <dbReference type="ARBA" id="ARBA00022840"/>
    </source>
</evidence>
<reference evidence="8" key="1">
    <citation type="submission" date="2019-11" db="EMBL/GenBank/DDBJ databases">
        <title>Microbial mats filling the niche in hypersaline microbial mats.</title>
        <authorList>
            <person name="Wong H.L."/>
            <person name="Macleod F.I."/>
            <person name="White R.A. III"/>
            <person name="Burns B.P."/>
        </authorList>
    </citation>
    <scope>NUCLEOTIDE SEQUENCE</scope>
    <source>
        <strain evidence="8">Rbin_158</strain>
    </source>
</reference>
<dbReference type="GO" id="GO:0005524">
    <property type="term" value="F:ATP binding"/>
    <property type="evidence" value="ECO:0007669"/>
    <property type="project" value="UniProtKB-KW"/>
</dbReference>
<sequence>DVIANGIIHPRKEVEKASYCVKECQIKTPSLKSLCINLSGGNQQKIVLAKWLAAHVKVLILDHPTRGIDVGAKEEIYKRIRDLAAEGMAILLMSDTLEEDIGLCNRMLTMRDGEVTQEIACPSDQKPAPVDIIEYIV</sequence>
<feature type="domain" description="ABC transporter" evidence="7">
    <location>
        <begin position="21"/>
        <end position="65"/>
    </location>
</feature>
<dbReference type="Pfam" id="PF00005">
    <property type="entry name" value="ABC_tran"/>
    <property type="match status" value="1"/>
</dbReference>
<keyword evidence="6" id="KW-0472">Membrane</keyword>
<dbReference type="PANTHER" id="PTHR43790:SF3">
    <property type="entry name" value="D-ALLOSE IMPORT ATP-BINDING PROTEIN ALSA-RELATED"/>
    <property type="match status" value="1"/>
</dbReference>
<keyword evidence="4 8" id="KW-0067">ATP-binding</keyword>
<dbReference type="Proteomes" id="UP000649604">
    <property type="component" value="Unassembled WGS sequence"/>
</dbReference>
<dbReference type="AlphaFoldDB" id="A0A9D5JZ44"/>
<comment type="caution">
    <text evidence="8">The sequence shown here is derived from an EMBL/GenBank/DDBJ whole genome shotgun (WGS) entry which is preliminary data.</text>
</comment>
<accession>A0A9D5JZ44</accession>
<gene>
    <name evidence="8" type="ORF">GF339_20730</name>
</gene>
<dbReference type="EMBL" id="WJJP01000674">
    <property type="protein sequence ID" value="MBD3327024.1"/>
    <property type="molecule type" value="Genomic_DNA"/>
</dbReference>
<proteinExistence type="predicted"/>
<dbReference type="SUPFAM" id="SSF52540">
    <property type="entry name" value="P-loop containing nucleoside triphosphate hydrolases"/>
    <property type="match status" value="1"/>
</dbReference>
<keyword evidence="3" id="KW-0547">Nucleotide-binding</keyword>
<evidence type="ECO:0000313" key="8">
    <source>
        <dbReference type="EMBL" id="MBD3327024.1"/>
    </source>
</evidence>
<dbReference type="Gene3D" id="3.40.50.300">
    <property type="entry name" value="P-loop containing nucleotide triphosphate hydrolases"/>
    <property type="match status" value="1"/>
</dbReference>
<evidence type="ECO:0000313" key="9">
    <source>
        <dbReference type="Proteomes" id="UP000649604"/>
    </source>
</evidence>
<organism evidence="8 9">
    <name type="scientific">candidate division KSB3 bacterium</name>
    <dbReference type="NCBI Taxonomy" id="2044937"/>
    <lineage>
        <taxon>Bacteria</taxon>
        <taxon>candidate division KSB3</taxon>
    </lineage>
</organism>
<name>A0A9D5JZ44_9BACT</name>
<evidence type="ECO:0000256" key="2">
    <source>
        <dbReference type="ARBA" id="ARBA00022475"/>
    </source>
</evidence>
<protein>
    <submittedName>
        <fullName evidence="8">ATP-binding cassette domain-containing protein</fullName>
    </submittedName>
</protein>
<keyword evidence="2" id="KW-1003">Cell membrane</keyword>
<evidence type="ECO:0000256" key="1">
    <source>
        <dbReference type="ARBA" id="ARBA00022448"/>
    </source>
</evidence>
<evidence type="ECO:0000259" key="7">
    <source>
        <dbReference type="Pfam" id="PF00005"/>
    </source>
</evidence>
<dbReference type="InterPro" id="IPR003439">
    <property type="entry name" value="ABC_transporter-like_ATP-bd"/>
</dbReference>
<dbReference type="PANTHER" id="PTHR43790">
    <property type="entry name" value="CARBOHYDRATE TRANSPORT ATP-BINDING PROTEIN MG119-RELATED"/>
    <property type="match status" value="1"/>
</dbReference>
<dbReference type="GO" id="GO:0016887">
    <property type="term" value="F:ATP hydrolysis activity"/>
    <property type="evidence" value="ECO:0007669"/>
    <property type="project" value="InterPro"/>
</dbReference>
<feature type="non-terminal residue" evidence="8">
    <location>
        <position position="1"/>
    </location>
</feature>
<dbReference type="InterPro" id="IPR050107">
    <property type="entry name" value="ABC_carbohydrate_import_ATPase"/>
</dbReference>
<keyword evidence="5" id="KW-1278">Translocase</keyword>